<dbReference type="InterPro" id="IPR011604">
    <property type="entry name" value="PDDEXK-like_dom_sf"/>
</dbReference>
<evidence type="ECO:0000259" key="1">
    <source>
        <dbReference type="Pfam" id="PF09588"/>
    </source>
</evidence>
<proteinExistence type="predicted"/>
<protein>
    <submittedName>
        <fullName evidence="2">Phage_rel_nuc, putative phage-type endonuclease</fullName>
    </submittedName>
</protein>
<dbReference type="InterPro" id="IPR017482">
    <property type="entry name" value="Lambda-type_endonuclease"/>
</dbReference>
<dbReference type="NCBIfam" id="TIGR03033">
    <property type="entry name" value="phage_rel_nuc"/>
    <property type="match status" value="1"/>
</dbReference>
<accession>A0A6J7WAP1</accession>
<sequence>MIEKVEQGTPEWFAARLGNVTASRVADVIAKTKSGYSASRENYMAQLICERMTNTVAESYSNAAMQWGTETEPLARAAYESYADVLVDEVGYIANPWIKRAGASPDGLIGKWGLIEIKCPNTATHIDTLLSETVPTKYITQMQWQMACTGRVWCDFVSFDPRLPDGLQLFVKRVERDAEYIAMLEQEVIKFLTELDEKIFKLNERLNHVQ</sequence>
<dbReference type="PANTHER" id="PTHR46609:SF6">
    <property type="entry name" value="EXONUCLEASE, PHAGE-TYPE_RECB, C-TERMINAL DOMAIN-CONTAINING PROTEIN-RELATED"/>
    <property type="match status" value="1"/>
</dbReference>
<dbReference type="Gene3D" id="3.90.320.10">
    <property type="match status" value="1"/>
</dbReference>
<dbReference type="InterPro" id="IPR051703">
    <property type="entry name" value="NF-kappa-B_Signaling_Reg"/>
</dbReference>
<gene>
    <name evidence="2" type="ORF">UFOVP159_49</name>
</gene>
<keyword evidence="2" id="KW-0378">Hydrolase</keyword>
<dbReference type="InterPro" id="IPR019080">
    <property type="entry name" value="YqaJ_viral_recombinase"/>
</dbReference>
<dbReference type="InterPro" id="IPR011335">
    <property type="entry name" value="Restrct_endonuc-II-like"/>
</dbReference>
<evidence type="ECO:0000313" key="2">
    <source>
        <dbReference type="EMBL" id="CAB5187467.1"/>
    </source>
</evidence>
<dbReference type="GO" id="GO:0004519">
    <property type="term" value="F:endonuclease activity"/>
    <property type="evidence" value="ECO:0007669"/>
    <property type="project" value="UniProtKB-KW"/>
</dbReference>
<dbReference type="EMBL" id="LR798209">
    <property type="protein sequence ID" value="CAB5187467.1"/>
    <property type="molecule type" value="Genomic_DNA"/>
</dbReference>
<keyword evidence="2" id="KW-0255">Endonuclease</keyword>
<dbReference type="SUPFAM" id="SSF52980">
    <property type="entry name" value="Restriction endonuclease-like"/>
    <property type="match status" value="1"/>
</dbReference>
<keyword evidence="2" id="KW-0540">Nuclease</keyword>
<reference evidence="2" key="1">
    <citation type="submission" date="2020-05" db="EMBL/GenBank/DDBJ databases">
        <authorList>
            <person name="Chiriac C."/>
            <person name="Salcher M."/>
            <person name="Ghai R."/>
            <person name="Kavagutti S V."/>
        </authorList>
    </citation>
    <scope>NUCLEOTIDE SEQUENCE</scope>
</reference>
<name>A0A6J7WAP1_9CAUD</name>
<organism evidence="2">
    <name type="scientific">uncultured Caudovirales phage</name>
    <dbReference type="NCBI Taxonomy" id="2100421"/>
    <lineage>
        <taxon>Viruses</taxon>
        <taxon>Duplodnaviria</taxon>
        <taxon>Heunggongvirae</taxon>
        <taxon>Uroviricota</taxon>
        <taxon>Caudoviricetes</taxon>
        <taxon>Peduoviridae</taxon>
        <taxon>Maltschvirus</taxon>
        <taxon>Maltschvirus maltsch</taxon>
    </lineage>
</organism>
<dbReference type="CDD" id="cd22343">
    <property type="entry name" value="PDDEXK_lambda_exonuclease-like"/>
    <property type="match status" value="1"/>
</dbReference>
<feature type="domain" description="YqaJ viral recombinase" evidence="1">
    <location>
        <begin position="11"/>
        <end position="151"/>
    </location>
</feature>
<dbReference type="PANTHER" id="PTHR46609">
    <property type="entry name" value="EXONUCLEASE, PHAGE-TYPE/RECB, C-TERMINAL DOMAIN-CONTAINING PROTEIN"/>
    <property type="match status" value="1"/>
</dbReference>
<dbReference type="Pfam" id="PF09588">
    <property type="entry name" value="YqaJ"/>
    <property type="match status" value="1"/>
</dbReference>